<reference evidence="17 18" key="1">
    <citation type="journal article" date="2013" name="Proc. Natl. Acad. Sci. U.S.A.">
        <title>The king cobra genome reveals dynamic gene evolution and adaptation in the snake venom system.</title>
        <authorList>
            <person name="Vonk F.J."/>
            <person name="Casewell N.R."/>
            <person name="Henkel C.V."/>
            <person name="Heimberg A.M."/>
            <person name="Jansen H.J."/>
            <person name="McCleary R.J."/>
            <person name="Kerkkamp H.M."/>
            <person name="Vos R.A."/>
            <person name="Guerreiro I."/>
            <person name="Calvete J.J."/>
            <person name="Wuster W."/>
            <person name="Woods A.E."/>
            <person name="Logan J.M."/>
            <person name="Harrison R.A."/>
            <person name="Castoe T.A."/>
            <person name="de Koning A.P."/>
            <person name="Pollock D.D."/>
            <person name="Yandell M."/>
            <person name="Calderon D."/>
            <person name="Renjifo C."/>
            <person name="Currier R.B."/>
            <person name="Salgado D."/>
            <person name="Pla D."/>
            <person name="Sanz L."/>
            <person name="Hyder A.S."/>
            <person name="Ribeiro J.M."/>
            <person name="Arntzen J.W."/>
            <person name="van den Thillart G.E."/>
            <person name="Boetzer M."/>
            <person name="Pirovano W."/>
            <person name="Dirks R.P."/>
            <person name="Spaink H.P."/>
            <person name="Duboule D."/>
            <person name="McGlinn E."/>
            <person name="Kini R.M."/>
            <person name="Richardson M.K."/>
        </authorList>
    </citation>
    <scope>NUCLEOTIDE SEQUENCE</scope>
    <source>
        <tissue evidence="17">Blood</tissue>
    </source>
</reference>
<dbReference type="SUPFAM" id="SSF56112">
    <property type="entry name" value="Protein kinase-like (PK-like)"/>
    <property type="match status" value="1"/>
</dbReference>
<evidence type="ECO:0000256" key="12">
    <source>
        <dbReference type="ARBA" id="ARBA00022840"/>
    </source>
</evidence>
<evidence type="ECO:0000256" key="9">
    <source>
        <dbReference type="ARBA" id="ARBA00022741"/>
    </source>
</evidence>
<feature type="binding site" evidence="15">
    <location>
        <position position="71"/>
    </location>
    <ligand>
        <name>ATP</name>
        <dbReference type="ChEBI" id="CHEBI:30616"/>
    </ligand>
</feature>
<keyword evidence="8" id="KW-0479">Metal-binding</keyword>
<dbReference type="SMART" id="SM00220">
    <property type="entry name" value="S_TKc"/>
    <property type="match status" value="1"/>
</dbReference>
<evidence type="ECO:0000256" key="4">
    <source>
        <dbReference type="ARBA" id="ARBA00022473"/>
    </source>
</evidence>
<evidence type="ECO:0000256" key="10">
    <source>
        <dbReference type="ARBA" id="ARBA00022777"/>
    </source>
</evidence>
<evidence type="ECO:0000256" key="2">
    <source>
        <dbReference type="ARBA" id="ARBA00006692"/>
    </source>
</evidence>
<keyword evidence="5" id="KW-0723">Serine/threonine-protein kinase</keyword>
<dbReference type="GO" id="GO:0007283">
    <property type="term" value="P:spermatogenesis"/>
    <property type="evidence" value="ECO:0007669"/>
    <property type="project" value="UniProtKB-KW"/>
</dbReference>
<name>V8NUS5_OPHHA</name>
<evidence type="ECO:0000256" key="1">
    <source>
        <dbReference type="ARBA" id="ARBA00001946"/>
    </source>
</evidence>
<dbReference type="PANTHER" id="PTHR24346:SF102">
    <property type="entry name" value="TESTIS-SPECIFIC SERINE_THREONINE-PROTEIN KINASE 1"/>
    <property type="match status" value="1"/>
</dbReference>
<comment type="caution">
    <text evidence="17">The sequence shown here is derived from an EMBL/GenBank/DDBJ whole genome shotgun (WGS) entry which is preliminary data.</text>
</comment>
<keyword evidence="18" id="KW-1185">Reference proteome</keyword>
<dbReference type="Pfam" id="PF00069">
    <property type="entry name" value="Pkinase"/>
    <property type="match status" value="1"/>
</dbReference>
<evidence type="ECO:0000256" key="8">
    <source>
        <dbReference type="ARBA" id="ARBA00022723"/>
    </source>
</evidence>
<dbReference type="PANTHER" id="PTHR24346">
    <property type="entry name" value="MAP/MICROTUBULE AFFINITY-REGULATING KINASE"/>
    <property type="match status" value="1"/>
</dbReference>
<evidence type="ECO:0000256" key="5">
    <source>
        <dbReference type="ARBA" id="ARBA00022527"/>
    </source>
</evidence>
<dbReference type="GO" id="GO:0005737">
    <property type="term" value="C:cytoplasm"/>
    <property type="evidence" value="ECO:0007669"/>
    <property type="project" value="TreeGrafter"/>
</dbReference>
<evidence type="ECO:0000313" key="17">
    <source>
        <dbReference type="EMBL" id="ETE65830.1"/>
    </source>
</evidence>
<gene>
    <name evidence="17" type="primary">Tssk3</name>
    <name evidence="17" type="ORF">L345_08399</name>
</gene>
<dbReference type="InterPro" id="IPR017441">
    <property type="entry name" value="Protein_kinase_ATP_BS"/>
</dbReference>
<dbReference type="GO" id="GO:0046872">
    <property type="term" value="F:metal ion binding"/>
    <property type="evidence" value="ECO:0007669"/>
    <property type="project" value="UniProtKB-KW"/>
</dbReference>
<dbReference type="PROSITE" id="PS00107">
    <property type="entry name" value="PROTEIN_KINASE_ATP"/>
    <property type="match status" value="1"/>
</dbReference>
<proteinExistence type="inferred from homology"/>
<dbReference type="Proteomes" id="UP000018936">
    <property type="component" value="Unassembled WGS sequence"/>
</dbReference>
<evidence type="ECO:0000256" key="11">
    <source>
        <dbReference type="ARBA" id="ARBA00022782"/>
    </source>
</evidence>
<dbReference type="InterPro" id="IPR011009">
    <property type="entry name" value="Kinase-like_dom_sf"/>
</dbReference>
<evidence type="ECO:0000256" key="3">
    <source>
        <dbReference type="ARBA" id="ARBA00012513"/>
    </source>
</evidence>
<dbReference type="OrthoDB" id="541276at2759"/>
<dbReference type="GO" id="GO:0000226">
    <property type="term" value="P:microtubule cytoskeleton organization"/>
    <property type="evidence" value="ECO:0007669"/>
    <property type="project" value="TreeGrafter"/>
</dbReference>
<evidence type="ECO:0000256" key="14">
    <source>
        <dbReference type="ARBA" id="ARBA00022871"/>
    </source>
</evidence>
<keyword evidence="10 17" id="KW-0418">Kinase</keyword>
<comment type="cofactor">
    <cofactor evidence="1">
        <name>Mg(2+)</name>
        <dbReference type="ChEBI" id="CHEBI:18420"/>
    </cofactor>
</comment>
<evidence type="ECO:0000259" key="16">
    <source>
        <dbReference type="PROSITE" id="PS50011"/>
    </source>
</evidence>
<evidence type="ECO:0000256" key="7">
    <source>
        <dbReference type="ARBA" id="ARBA00022679"/>
    </source>
</evidence>
<keyword evidence="4" id="KW-0217">Developmental protein</keyword>
<comment type="similarity">
    <text evidence="2">Belongs to the protein kinase superfamily. CAMK Ser/Thr protein kinase family.</text>
</comment>
<dbReference type="FunFam" id="1.10.510.10:FF:000658">
    <property type="entry name" value="Protein CBG12184"/>
    <property type="match status" value="1"/>
</dbReference>
<evidence type="ECO:0000256" key="15">
    <source>
        <dbReference type="PROSITE-ProRule" id="PRU10141"/>
    </source>
</evidence>
<dbReference type="Gene3D" id="1.10.510.10">
    <property type="entry name" value="Transferase(Phosphotransferase) domain 1"/>
    <property type="match status" value="1"/>
</dbReference>
<keyword evidence="13" id="KW-0460">Magnesium</keyword>
<dbReference type="GO" id="GO:0050321">
    <property type="term" value="F:tau-protein kinase activity"/>
    <property type="evidence" value="ECO:0007669"/>
    <property type="project" value="TreeGrafter"/>
</dbReference>
<dbReference type="InterPro" id="IPR000719">
    <property type="entry name" value="Prot_kinase_dom"/>
</dbReference>
<keyword evidence="12 15" id="KW-0067">ATP-binding</keyword>
<accession>V8NUS5</accession>
<dbReference type="PIRSF" id="PIRSF000654">
    <property type="entry name" value="Integrin-linked_kinase"/>
    <property type="match status" value="1"/>
</dbReference>
<keyword evidence="6" id="KW-0597">Phosphoprotein</keyword>
<dbReference type="GO" id="GO:0005524">
    <property type="term" value="F:ATP binding"/>
    <property type="evidence" value="ECO:0007669"/>
    <property type="project" value="UniProtKB-UniRule"/>
</dbReference>
<dbReference type="EC" id="2.7.11.1" evidence="3"/>
<organism evidence="17 18">
    <name type="scientific">Ophiophagus hannah</name>
    <name type="common">King cobra</name>
    <name type="synonym">Naja hannah</name>
    <dbReference type="NCBI Taxonomy" id="8665"/>
    <lineage>
        <taxon>Eukaryota</taxon>
        <taxon>Metazoa</taxon>
        <taxon>Chordata</taxon>
        <taxon>Craniata</taxon>
        <taxon>Vertebrata</taxon>
        <taxon>Euteleostomi</taxon>
        <taxon>Lepidosauria</taxon>
        <taxon>Squamata</taxon>
        <taxon>Bifurcata</taxon>
        <taxon>Unidentata</taxon>
        <taxon>Episquamata</taxon>
        <taxon>Toxicofera</taxon>
        <taxon>Serpentes</taxon>
        <taxon>Colubroidea</taxon>
        <taxon>Elapidae</taxon>
        <taxon>Elapinae</taxon>
        <taxon>Ophiophagus</taxon>
    </lineage>
</organism>
<sequence length="296" mass="33387">MPVSVSPDLNCRNIHLHLPDVLRMTDERVKDTMEEFLLSHGYQMGKTIGEGTYSKVKEAFSKKHQRKVAVKIIDKLGGPEEFIERFLPRELQIVKRLDHKNIIRVYEMLESTDGKIYLVMELAENGDVFDCVLQGGPLPESRAKALFRQLAITVSTPHAHRDLKCENALLQGLNLKLTDFGFAKLLPKNRKELSQTFCGSTAYAAPEVLQGVPHDSRKGDVWSMGVVLYVMLCANLPFDDTDIPKMLCHQQKGVSIPGHLGISEECQDLLKSLLEPDMILRPSIEEVSWHPWLASS</sequence>
<keyword evidence="11" id="KW-0221">Differentiation</keyword>
<dbReference type="FunFam" id="3.30.200.20:FF:000042">
    <property type="entry name" value="Aurora kinase A"/>
    <property type="match status" value="1"/>
</dbReference>
<evidence type="ECO:0000256" key="6">
    <source>
        <dbReference type="ARBA" id="ARBA00022553"/>
    </source>
</evidence>
<keyword evidence="14" id="KW-0744">Spermatogenesis</keyword>
<evidence type="ECO:0000256" key="13">
    <source>
        <dbReference type="ARBA" id="ARBA00022842"/>
    </source>
</evidence>
<protein>
    <recommendedName>
        <fullName evidence="3">non-specific serine/threonine protein kinase</fullName>
        <ecNumber evidence="3">2.7.11.1</ecNumber>
    </recommendedName>
</protein>
<feature type="domain" description="Protein kinase" evidence="16">
    <location>
        <begin position="42"/>
        <end position="293"/>
    </location>
</feature>
<dbReference type="EMBL" id="AZIM01001760">
    <property type="protein sequence ID" value="ETE65830.1"/>
    <property type="molecule type" value="Genomic_DNA"/>
</dbReference>
<dbReference type="AlphaFoldDB" id="V8NUS5"/>
<feature type="non-terminal residue" evidence="17">
    <location>
        <position position="1"/>
    </location>
</feature>
<keyword evidence="7" id="KW-0808">Transferase</keyword>
<dbReference type="PROSITE" id="PS50011">
    <property type="entry name" value="PROTEIN_KINASE_DOM"/>
    <property type="match status" value="1"/>
</dbReference>
<dbReference type="GO" id="GO:0030154">
    <property type="term" value="P:cell differentiation"/>
    <property type="evidence" value="ECO:0007669"/>
    <property type="project" value="UniProtKB-KW"/>
</dbReference>
<evidence type="ECO:0000313" key="18">
    <source>
        <dbReference type="Proteomes" id="UP000018936"/>
    </source>
</evidence>
<keyword evidence="9 15" id="KW-0547">Nucleotide-binding</keyword>
<dbReference type="GO" id="GO:0035556">
    <property type="term" value="P:intracellular signal transduction"/>
    <property type="evidence" value="ECO:0007669"/>
    <property type="project" value="TreeGrafter"/>
</dbReference>